<dbReference type="SUPFAM" id="SSF53474">
    <property type="entry name" value="alpha/beta-Hydrolases"/>
    <property type="match status" value="1"/>
</dbReference>
<feature type="transmembrane region" description="Helical" evidence="1">
    <location>
        <begin position="7"/>
        <end position="26"/>
    </location>
</feature>
<dbReference type="InterPro" id="IPR029059">
    <property type="entry name" value="AB_hydrolase_5"/>
</dbReference>
<dbReference type="Proteomes" id="UP001208689">
    <property type="component" value="Chromosome"/>
</dbReference>
<reference evidence="3" key="1">
    <citation type="submission" date="2022-09" db="EMBL/GenBank/DDBJ databases">
        <title>Actin cytoskeleton and complex cell architecture in an #Asgard archaeon.</title>
        <authorList>
            <person name="Ponce Toledo R.I."/>
            <person name="Schleper C."/>
            <person name="Rodrigues Oliveira T."/>
            <person name="Wollweber F."/>
            <person name="Xu J."/>
            <person name="Rittmann S."/>
            <person name="Klingl A."/>
            <person name="Pilhofer M."/>
        </authorList>
    </citation>
    <scope>NUCLEOTIDE SEQUENCE</scope>
    <source>
        <strain evidence="3">B-35</strain>
    </source>
</reference>
<keyword evidence="4" id="KW-1185">Reference proteome</keyword>
<dbReference type="Gene3D" id="3.40.50.1820">
    <property type="entry name" value="alpha/beta hydrolase"/>
    <property type="match status" value="1"/>
</dbReference>
<keyword evidence="1" id="KW-0812">Transmembrane</keyword>
<dbReference type="EMBL" id="CP104013">
    <property type="protein sequence ID" value="UYP46567.1"/>
    <property type="molecule type" value="Genomic_DNA"/>
</dbReference>
<evidence type="ECO:0000259" key="2">
    <source>
        <dbReference type="Pfam" id="PF12695"/>
    </source>
</evidence>
<protein>
    <recommendedName>
        <fullName evidence="2">Alpha/beta hydrolase fold-5 domain-containing protein</fullName>
    </recommendedName>
</protein>
<proteinExistence type="predicted"/>
<dbReference type="InterPro" id="IPR029058">
    <property type="entry name" value="AB_hydrolase_fold"/>
</dbReference>
<dbReference type="Pfam" id="PF12695">
    <property type="entry name" value="Abhydrolase_5"/>
    <property type="match status" value="1"/>
</dbReference>
<evidence type="ECO:0000313" key="3">
    <source>
        <dbReference type="EMBL" id="UYP46567.1"/>
    </source>
</evidence>
<keyword evidence="1" id="KW-1133">Transmembrane helix</keyword>
<evidence type="ECO:0000256" key="1">
    <source>
        <dbReference type="SAM" id="Phobius"/>
    </source>
</evidence>
<organism evidence="3 4">
    <name type="scientific">Candidatus Lokiarchaeum ossiferum</name>
    <dbReference type="NCBI Taxonomy" id="2951803"/>
    <lineage>
        <taxon>Archaea</taxon>
        <taxon>Promethearchaeati</taxon>
        <taxon>Promethearchaeota</taxon>
        <taxon>Promethearchaeia</taxon>
        <taxon>Promethearchaeales</taxon>
        <taxon>Promethearchaeaceae</taxon>
        <taxon>Candidatus Lokiarchaeum</taxon>
    </lineage>
</organism>
<feature type="domain" description="Alpha/beta hydrolase fold-5" evidence="2">
    <location>
        <begin position="66"/>
        <end position="229"/>
    </location>
</feature>
<sequence length="243" mass="26251">MQKKKAIGVVFLIIFIGFAGFAAYWVTDSSDPMEEALNVIKSDADVSVQADKNIAFTPVNSTPTTGIIFYPGGKVEPEAYSVLAKSIASQGYLVVIVSMPLNLAVLGANRAEDIMTEFSSISNWVMAGHSLGGSMAAKYTFDHPEDVQGLILLASYPTDFNNLSKLEIPCVSLYGEFDTVLSKDIPSTASLLPSNHTIHMIASGNHAYFGYYGEQKGDGVATISRNEQHNETINYILAMLAHL</sequence>
<name>A0ABY6HW29_9ARCH</name>
<keyword evidence="1" id="KW-0472">Membrane</keyword>
<gene>
    <name evidence="3" type="ORF">NEF87_002852</name>
</gene>
<accession>A0ABY6HW29</accession>
<evidence type="ECO:0000313" key="4">
    <source>
        <dbReference type="Proteomes" id="UP001208689"/>
    </source>
</evidence>